<proteinExistence type="predicted"/>
<dbReference type="GO" id="GO:0016020">
    <property type="term" value="C:membrane"/>
    <property type="evidence" value="ECO:0007669"/>
    <property type="project" value="UniProtKB-SubCell"/>
</dbReference>
<keyword evidence="3 5" id="KW-1133">Transmembrane helix</keyword>
<gene>
    <name evidence="7" type="ORF">G6N73_00130</name>
</gene>
<accession>A0A6G4W4X4</accession>
<protein>
    <submittedName>
        <fullName evidence="7">RDD family protein</fullName>
    </submittedName>
</protein>
<feature type="transmembrane region" description="Helical" evidence="5">
    <location>
        <begin position="185"/>
        <end position="203"/>
    </location>
</feature>
<keyword evidence="8" id="KW-1185">Reference proteome</keyword>
<reference evidence="7 8" key="1">
    <citation type="submission" date="2020-02" db="EMBL/GenBank/DDBJ databases">
        <title>Genome sequence of strain CCNWXJ40-4.</title>
        <authorList>
            <person name="Gao J."/>
            <person name="Sun J."/>
        </authorList>
    </citation>
    <scope>NUCLEOTIDE SEQUENCE [LARGE SCALE GENOMIC DNA]</scope>
    <source>
        <strain evidence="7 8">CCNWXJ 40-4</strain>
    </source>
</reference>
<evidence type="ECO:0000259" key="6">
    <source>
        <dbReference type="Pfam" id="PF06271"/>
    </source>
</evidence>
<name>A0A6G4W4X4_9HYPH</name>
<evidence type="ECO:0000313" key="7">
    <source>
        <dbReference type="EMBL" id="NGO49594.1"/>
    </source>
</evidence>
<feature type="domain" description="RDD" evidence="6">
    <location>
        <begin position="128"/>
        <end position="251"/>
    </location>
</feature>
<comment type="subcellular location">
    <subcellularLocation>
        <location evidence="1">Membrane</location>
        <topology evidence="1">Multi-pass membrane protein</topology>
    </subcellularLocation>
</comment>
<dbReference type="AlphaFoldDB" id="A0A6G4W4X4"/>
<dbReference type="RefSeq" id="WP_165021516.1">
    <property type="nucleotide sequence ID" value="NZ_JAAKZF010000001.1"/>
</dbReference>
<keyword evidence="4 5" id="KW-0472">Membrane</keyword>
<evidence type="ECO:0000256" key="4">
    <source>
        <dbReference type="ARBA" id="ARBA00023136"/>
    </source>
</evidence>
<dbReference type="InterPro" id="IPR010432">
    <property type="entry name" value="RDD"/>
</dbReference>
<organism evidence="7 8">
    <name type="scientific">Allomesorhizobium camelthorni</name>
    <dbReference type="NCBI Taxonomy" id="475069"/>
    <lineage>
        <taxon>Bacteria</taxon>
        <taxon>Pseudomonadati</taxon>
        <taxon>Pseudomonadota</taxon>
        <taxon>Alphaproteobacteria</taxon>
        <taxon>Hyphomicrobiales</taxon>
        <taxon>Phyllobacteriaceae</taxon>
        <taxon>Allomesorhizobium</taxon>
    </lineage>
</organism>
<feature type="transmembrane region" description="Helical" evidence="5">
    <location>
        <begin position="126"/>
        <end position="144"/>
    </location>
</feature>
<evidence type="ECO:0000256" key="2">
    <source>
        <dbReference type="ARBA" id="ARBA00022692"/>
    </source>
</evidence>
<evidence type="ECO:0000256" key="1">
    <source>
        <dbReference type="ARBA" id="ARBA00004141"/>
    </source>
</evidence>
<dbReference type="Pfam" id="PF06271">
    <property type="entry name" value="RDD"/>
    <property type="match status" value="1"/>
</dbReference>
<evidence type="ECO:0000256" key="3">
    <source>
        <dbReference type="ARBA" id="ARBA00022989"/>
    </source>
</evidence>
<comment type="caution">
    <text evidence="7">The sequence shown here is derived from an EMBL/GenBank/DDBJ whole genome shotgun (WGS) entry which is preliminary data.</text>
</comment>
<dbReference type="Proteomes" id="UP001642900">
    <property type="component" value="Unassembled WGS sequence"/>
</dbReference>
<feature type="transmembrane region" description="Helical" evidence="5">
    <location>
        <begin position="215"/>
        <end position="240"/>
    </location>
</feature>
<dbReference type="EMBL" id="JAAKZF010000001">
    <property type="protein sequence ID" value="NGO49594.1"/>
    <property type="molecule type" value="Genomic_DNA"/>
</dbReference>
<feature type="transmembrane region" description="Helical" evidence="5">
    <location>
        <begin position="21"/>
        <end position="41"/>
    </location>
</feature>
<keyword evidence="2 5" id="KW-0812">Transmembrane</keyword>
<evidence type="ECO:0000256" key="5">
    <source>
        <dbReference type="SAM" id="Phobius"/>
    </source>
</evidence>
<sequence length="258" mass="28146">MIETVQEPRRRAGFWRRAAAFLIDMAVVLVPLQDVLAVLFAQTNGAFQGSFGLKFTTCMPVEKLPDGLQPPPPVGYNRIVDCKTSLFGFDTARTLTVAKETQTGNTRSGVFQTYALGADGMPKDDVLYVNWIAVLALFAYLILLESRLGATLGKRCVSVKVIDTSDETRVGLPARKATTRQLSKLIGSVPAIVFGLILFSQVGGVEDLQTVLVAWWFNLASLGAWLIGAAWALWIIVSLVRKKDPVYDRLAGTAVVLK</sequence>
<evidence type="ECO:0000313" key="8">
    <source>
        <dbReference type="Proteomes" id="UP001642900"/>
    </source>
</evidence>